<dbReference type="Gene3D" id="1.10.150.170">
    <property type="entry name" value="Putative methyltransferase TM0872, insert domain"/>
    <property type="match status" value="1"/>
</dbReference>
<evidence type="ECO:0000256" key="6">
    <source>
        <dbReference type="HAMAP-Rule" id="MF_01007"/>
    </source>
</evidence>
<dbReference type="Proteomes" id="UP000034086">
    <property type="component" value="Unassembled WGS sequence"/>
</dbReference>
<keyword evidence="2 6" id="KW-0698">rRNA processing</keyword>
<feature type="binding site" evidence="6">
    <location>
        <position position="108"/>
    </location>
    <ligand>
        <name>S-adenosyl-L-methionine</name>
        <dbReference type="ChEBI" id="CHEBI:59789"/>
    </ligand>
</feature>
<dbReference type="PANTHER" id="PTHR11265">
    <property type="entry name" value="S-ADENOSYL-METHYLTRANSFERASE MRAW"/>
    <property type="match status" value="1"/>
</dbReference>
<gene>
    <name evidence="6" type="primary">rsmH</name>
    <name evidence="7" type="ORF">UX03_C0012G0014</name>
</gene>
<name>A0A0G1M6K4_9BACT</name>
<feature type="binding site" evidence="6">
    <location>
        <position position="115"/>
    </location>
    <ligand>
        <name>S-adenosyl-L-methionine</name>
        <dbReference type="ChEBI" id="CHEBI:59789"/>
    </ligand>
</feature>
<sequence length="301" mass="33225">MKKGNYHEPVLVDEMTSALAPLQQARIIDATLGTAGHSLELVKAGADVLGIDSDREMLKEAEERLEEACPTPNQNGLGSLKLTHGNFKDVDAIASREDFSEVDGVLFDLGVSNLQLMGEKRGFSFGYPEAPLDMRIDPNSEGVTASDLLNGLRADQLTVLFSKVLTPSQSRFLASRVVEQREKKPFETVQDFLRIAKRLKTKKDLNPATLPFLALRMAVNSELENLKEALPKAVGCLKKGGKILVITFHSGEEKIVLDFFHQCREEGTGKILTSVSIRPGEEEISKNPRARSAELWILQKI</sequence>
<feature type="binding site" evidence="6">
    <location>
        <begin position="35"/>
        <end position="37"/>
    </location>
    <ligand>
        <name>S-adenosyl-L-methionine</name>
        <dbReference type="ChEBI" id="CHEBI:59789"/>
    </ligand>
</feature>
<accession>A0A0G1M6K4</accession>
<feature type="binding site" evidence="6">
    <location>
        <position position="52"/>
    </location>
    <ligand>
        <name>S-adenosyl-L-methionine</name>
        <dbReference type="ChEBI" id="CHEBI:59789"/>
    </ligand>
</feature>
<comment type="similarity">
    <text evidence="1 6">Belongs to the methyltransferase superfamily. RsmH family.</text>
</comment>
<comment type="function">
    <text evidence="6">Specifically methylates the N4 position of cytidine in position 1402 (C1402) of 16S rRNA.</text>
</comment>
<dbReference type="GO" id="GO:0070475">
    <property type="term" value="P:rRNA base methylation"/>
    <property type="evidence" value="ECO:0007669"/>
    <property type="project" value="UniProtKB-UniRule"/>
</dbReference>
<dbReference type="HAMAP" id="MF_01007">
    <property type="entry name" value="16SrRNA_methyltr_H"/>
    <property type="match status" value="1"/>
</dbReference>
<dbReference type="Gene3D" id="3.40.50.150">
    <property type="entry name" value="Vaccinia Virus protein VP39"/>
    <property type="match status" value="1"/>
</dbReference>
<evidence type="ECO:0000256" key="3">
    <source>
        <dbReference type="ARBA" id="ARBA00022603"/>
    </source>
</evidence>
<proteinExistence type="inferred from homology"/>
<dbReference type="SUPFAM" id="SSF53335">
    <property type="entry name" value="S-adenosyl-L-methionine-dependent methyltransferases"/>
    <property type="match status" value="1"/>
</dbReference>
<dbReference type="PANTHER" id="PTHR11265:SF0">
    <property type="entry name" value="12S RRNA N4-METHYLCYTIDINE METHYLTRANSFERASE"/>
    <property type="match status" value="1"/>
</dbReference>
<dbReference type="SUPFAM" id="SSF81799">
    <property type="entry name" value="Putative methyltransferase TM0872, insert domain"/>
    <property type="match status" value="1"/>
</dbReference>
<dbReference type="NCBIfam" id="TIGR00006">
    <property type="entry name" value="16S rRNA (cytosine(1402)-N(4))-methyltransferase RsmH"/>
    <property type="match status" value="1"/>
</dbReference>
<dbReference type="GO" id="GO:0071424">
    <property type="term" value="F:rRNA (cytosine-N4-)-methyltransferase activity"/>
    <property type="evidence" value="ECO:0007669"/>
    <property type="project" value="UniProtKB-UniRule"/>
</dbReference>
<dbReference type="EC" id="2.1.1.199" evidence="6"/>
<dbReference type="InterPro" id="IPR002903">
    <property type="entry name" value="RsmH"/>
</dbReference>
<keyword evidence="5 6" id="KW-0949">S-adenosyl-L-methionine</keyword>
<dbReference type="PATRIC" id="fig|1618598.3.peg.342"/>
<evidence type="ECO:0000256" key="4">
    <source>
        <dbReference type="ARBA" id="ARBA00022679"/>
    </source>
</evidence>
<dbReference type="PIRSF" id="PIRSF004486">
    <property type="entry name" value="MraW"/>
    <property type="match status" value="1"/>
</dbReference>
<evidence type="ECO:0000256" key="5">
    <source>
        <dbReference type="ARBA" id="ARBA00022691"/>
    </source>
</evidence>
<protein>
    <recommendedName>
        <fullName evidence="6">Ribosomal RNA small subunit methyltransferase H</fullName>
        <ecNumber evidence="6">2.1.1.199</ecNumber>
    </recommendedName>
    <alternativeName>
        <fullName evidence="6">16S rRNA m(4)C1402 methyltransferase</fullName>
    </alternativeName>
    <alternativeName>
        <fullName evidence="6">rRNA (cytosine-N(4)-)-methyltransferase RsmH</fullName>
    </alternativeName>
</protein>
<evidence type="ECO:0000256" key="2">
    <source>
        <dbReference type="ARBA" id="ARBA00022552"/>
    </source>
</evidence>
<dbReference type="InterPro" id="IPR023397">
    <property type="entry name" value="SAM-dep_MeTrfase_MraW_recog"/>
</dbReference>
<comment type="subcellular location">
    <subcellularLocation>
        <location evidence="6">Cytoplasm</location>
    </subcellularLocation>
</comment>
<keyword evidence="4 6" id="KW-0808">Transferase</keyword>
<comment type="caution">
    <text evidence="7">The sequence shown here is derived from an EMBL/GenBank/DDBJ whole genome shotgun (WGS) entry which is preliminary data.</text>
</comment>
<dbReference type="Pfam" id="PF01795">
    <property type="entry name" value="Methyltransf_5"/>
    <property type="match status" value="1"/>
</dbReference>
<dbReference type="InterPro" id="IPR029063">
    <property type="entry name" value="SAM-dependent_MTases_sf"/>
</dbReference>
<dbReference type="AlphaFoldDB" id="A0A0G1M6K4"/>
<dbReference type="GO" id="GO:0005737">
    <property type="term" value="C:cytoplasm"/>
    <property type="evidence" value="ECO:0007669"/>
    <property type="project" value="UniProtKB-SubCell"/>
</dbReference>
<dbReference type="EMBL" id="LCKQ01000012">
    <property type="protein sequence ID" value="KKU03722.1"/>
    <property type="molecule type" value="Genomic_DNA"/>
</dbReference>
<evidence type="ECO:0000256" key="1">
    <source>
        <dbReference type="ARBA" id="ARBA00010396"/>
    </source>
</evidence>
<keyword evidence="3 6" id="KW-0489">Methyltransferase</keyword>
<evidence type="ECO:0000313" key="8">
    <source>
        <dbReference type="Proteomes" id="UP000034086"/>
    </source>
</evidence>
<keyword evidence="6" id="KW-0963">Cytoplasm</keyword>
<feature type="binding site" evidence="6">
    <location>
        <position position="87"/>
    </location>
    <ligand>
        <name>S-adenosyl-L-methionine</name>
        <dbReference type="ChEBI" id="CHEBI:59789"/>
    </ligand>
</feature>
<organism evidence="7 8">
    <name type="scientific">Candidatus Woesebacteria bacterium GW2011_GWE1_45_18</name>
    <dbReference type="NCBI Taxonomy" id="1618598"/>
    <lineage>
        <taxon>Bacteria</taxon>
        <taxon>Candidatus Woeseibacteriota</taxon>
    </lineage>
</organism>
<evidence type="ECO:0000313" key="7">
    <source>
        <dbReference type="EMBL" id="KKU03722.1"/>
    </source>
</evidence>
<comment type="catalytic activity">
    <reaction evidence="6">
        <text>cytidine(1402) in 16S rRNA + S-adenosyl-L-methionine = N(4)-methylcytidine(1402) in 16S rRNA + S-adenosyl-L-homocysteine + H(+)</text>
        <dbReference type="Rhea" id="RHEA:42928"/>
        <dbReference type="Rhea" id="RHEA-COMP:10286"/>
        <dbReference type="Rhea" id="RHEA-COMP:10287"/>
        <dbReference type="ChEBI" id="CHEBI:15378"/>
        <dbReference type="ChEBI" id="CHEBI:57856"/>
        <dbReference type="ChEBI" id="CHEBI:59789"/>
        <dbReference type="ChEBI" id="CHEBI:74506"/>
        <dbReference type="ChEBI" id="CHEBI:82748"/>
        <dbReference type="EC" id="2.1.1.199"/>
    </reaction>
</comment>
<reference evidence="7 8" key="1">
    <citation type="journal article" date="2015" name="Nature">
        <title>rRNA introns, odd ribosomes, and small enigmatic genomes across a large radiation of phyla.</title>
        <authorList>
            <person name="Brown C.T."/>
            <person name="Hug L.A."/>
            <person name="Thomas B.C."/>
            <person name="Sharon I."/>
            <person name="Castelle C.J."/>
            <person name="Singh A."/>
            <person name="Wilkins M.J."/>
            <person name="Williams K.H."/>
            <person name="Banfield J.F."/>
        </authorList>
    </citation>
    <scope>NUCLEOTIDE SEQUENCE [LARGE SCALE GENOMIC DNA]</scope>
</reference>